<protein>
    <submittedName>
        <fullName evidence="7">RNA polymerase sigma factor</fullName>
    </submittedName>
</protein>
<sequence length="184" mass="21211">MKQFDRQLEQDLKHIIAECRQGNRKAQELLYRQLYGFAMAIAMRYANDEHEAGDILCHAFVKMFRSLHTFDESKGNFHGWLKKIVINEALDIVKQRSRFSSLELEAVEEPSVNNSVIEKTDAADILQLVRKLPPATHAVFVLYAIDGYTHREIAMQLNISEGTSKWHLSEARKILQQKLTATKL</sequence>
<accession>A0A847S485</accession>
<dbReference type="Pfam" id="PF08281">
    <property type="entry name" value="Sigma70_r4_2"/>
    <property type="match status" value="1"/>
</dbReference>
<keyword evidence="2" id="KW-0805">Transcription regulation</keyword>
<dbReference type="GO" id="GO:0016987">
    <property type="term" value="F:sigma factor activity"/>
    <property type="evidence" value="ECO:0007669"/>
    <property type="project" value="UniProtKB-KW"/>
</dbReference>
<dbReference type="InterPro" id="IPR013325">
    <property type="entry name" value="RNA_pol_sigma_r2"/>
</dbReference>
<feature type="domain" description="RNA polymerase sigma factor 70 region 4 type 2" evidence="6">
    <location>
        <begin position="124"/>
        <end position="174"/>
    </location>
</feature>
<evidence type="ECO:0000256" key="2">
    <source>
        <dbReference type="ARBA" id="ARBA00023015"/>
    </source>
</evidence>
<dbReference type="InterPro" id="IPR013324">
    <property type="entry name" value="RNA_pol_sigma_r3/r4-like"/>
</dbReference>
<dbReference type="InterPro" id="IPR036388">
    <property type="entry name" value="WH-like_DNA-bd_sf"/>
</dbReference>
<evidence type="ECO:0000256" key="4">
    <source>
        <dbReference type="ARBA" id="ARBA00023163"/>
    </source>
</evidence>
<dbReference type="NCBIfam" id="TIGR02937">
    <property type="entry name" value="sigma70-ECF"/>
    <property type="match status" value="1"/>
</dbReference>
<keyword evidence="8" id="KW-1185">Reference proteome</keyword>
<dbReference type="Proteomes" id="UP000570474">
    <property type="component" value="Unassembled WGS sequence"/>
</dbReference>
<dbReference type="SUPFAM" id="SSF88659">
    <property type="entry name" value="Sigma3 and sigma4 domains of RNA polymerase sigma factors"/>
    <property type="match status" value="1"/>
</dbReference>
<gene>
    <name evidence="7" type="ORF">HGH92_25405</name>
</gene>
<name>A0A847S485_9BACT</name>
<proteinExistence type="inferred from homology"/>
<dbReference type="InterPro" id="IPR007627">
    <property type="entry name" value="RNA_pol_sigma70_r2"/>
</dbReference>
<keyword evidence="3" id="KW-0731">Sigma factor</keyword>
<dbReference type="Gene3D" id="1.10.10.10">
    <property type="entry name" value="Winged helix-like DNA-binding domain superfamily/Winged helix DNA-binding domain"/>
    <property type="match status" value="1"/>
</dbReference>
<comment type="similarity">
    <text evidence="1">Belongs to the sigma-70 factor family. ECF subfamily.</text>
</comment>
<dbReference type="PANTHER" id="PTHR43133:SF46">
    <property type="entry name" value="RNA POLYMERASE SIGMA-70 FACTOR ECF SUBFAMILY"/>
    <property type="match status" value="1"/>
</dbReference>
<reference evidence="7 8" key="1">
    <citation type="submission" date="2020-04" db="EMBL/GenBank/DDBJ databases">
        <authorList>
            <person name="Yin C."/>
        </authorList>
    </citation>
    <scope>NUCLEOTIDE SEQUENCE [LARGE SCALE GENOMIC DNA]</scope>
    <source>
        <strain evidence="7 8">Ae27</strain>
    </source>
</reference>
<evidence type="ECO:0000313" key="8">
    <source>
        <dbReference type="Proteomes" id="UP000570474"/>
    </source>
</evidence>
<dbReference type="Pfam" id="PF04542">
    <property type="entry name" value="Sigma70_r2"/>
    <property type="match status" value="1"/>
</dbReference>
<dbReference type="AlphaFoldDB" id="A0A847S485"/>
<organism evidence="7 8">
    <name type="scientific">Chitinophaga varians</name>
    <dbReference type="NCBI Taxonomy" id="2202339"/>
    <lineage>
        <taxon>Bacteria</taxon>
        <taxon>Pseudomonadati</taxon>
        <taxon>Bacteroidota</taxon>
        <taxon>Chitinophagia</taxon>
        <taxon>Chitinophagales</taxon>
        <taxon>Chitinophagaceae</taxon>
        <taxon>Chitinophaga</taxon>
    </lineage>
</organism>
<evidence type="ECO:0000259" key="6">
    <source>
        <dbReference type="Pfam" id="PF08281"/>
    </source>
</evidence>
<dbReference type="PANTHER" id="PTHR43133">
    <property type="entry name" value="RNA POLYMERASE ECF-TYPE SIGMA FACTO"/>
    <property type="match status" value="1"/>
</dbReference>
<dbReference type="GO" id="GO:0003677">
    <property type="term" value="F:DNA binding"/>
    <property type="evidence" value="ECO:0007669"/>
    <property type="project" value="InterPro"/>
</dbReference>
<dbReference type="InterPro" id="IPR013249">
    <property type="entry name" value="RNA_pol_sigma70_r4_t2"/>
</dbReference>
<dbReference type="InterPro" id="IPR039425">
    <property type="entry name" value="RNA_pol_sigma-70-like"/>
</dbReference>
<evidence type="ECO:0000313" key="7">
    <source>
        <dbReference type="EMBL" id="NLR67667.1"/>
    </source>
</evidence>
<feature type="domain" description="RNA polymerase sigma-70 region 2" evidence="5">
    <location>
        <begin position="30"/>
        <end position="98"/>
    </location>
</feature>
<evidence type="ECO:0000256" key="1">
    <source>
        <dbReference type="ARBA" id="ARBA00010641"/>
    </source>
</evidence>
<comment type="caution">
    <text evidence="7">The sequence shown here is derived from an EMBL/GenBank/DDBJ whole genome shotgun (WGS) entry which is preliminary data.</text>
</comment>
<evidence type="ECO:0000256" key="3">
    <source>
        <dbReference type="ARBA" id="ARBA00023082"/>
    </source>
</evidence>
<dbReference type="GO" id="GO:0006352">
    <property type="term" value="P:DNA-templated transcription initiation"/>
    <property type="evidence" value="ECO:0007669"/>
    <property type="project" value="InterPro"/>
</dbReference>
<dbReference type="Gene3D" id="1.10.1740.10">
    <property type="match status" value="1"/>
</dbReference>
<dbReference type="InterPro" id="IPR014284">
    <property type="entry name" value="RNA_pol_sigma-70_dom"/>
</dbReference>
<evidence type="ECO:0000259" key="5">
    <source>
        <dbReference type="Pfam" id="PF04542"/>
    </source>
</evidence>
<dbReference type="EMBL" id="JABAIA010000003">
    <property type="protein sequence ID" value="NLR67667.1"/>
    <property type="molecule type" value="Genomic_DNA"/>
</dbReference>
<keyword evidence="4" id="KW-0804">Transcription</keyword>
<dbReference type="SUPFAM" id="SSF88946">
    <property type="entry name" value="Sigma2 domain of RNA polymerase sigma factors"/>
    <property type="match status" value="1"/>
</dbReference>